<dbReference type="EMBL" id="CDOD01000034">
    <property type="protein sequence ID" value="CEN37450.1"/>
    <property type="molecule type" value="Genomic_DNA"/>
</dbReference>
<evidence type="ECO:0000313" key="2">
    <source>
        <dbReference type="EMBL" id="CEN37450.1"/>
    </source>
</evidence>
<name>A0A0B7HDU8_9FLAO</name>
<dbReference type="Pfam" id="PF09413">
    <property type="entry name" value="DUF2007"/>
    <property type="match status" value="1"/>
</dbReference>
<dbReference type="RefSeq" id="WP_041993141.1">
    <property type="nucleotide sequence ID" value="NZ_CDOD01000034.1"/>
</dbReference>
<dbReference type="InterPro" id="IPR018551">
    <property type="entry name" value="DUF2007"/>
</dbReference>
<feature type="domain" description="DUF2007" evidence="1">
    <location>
        <begin position="7"/>
        <end position="70"/>
    </location>
</feature>
<proteinExistence type="predicted"/>
<dbReference type="eggNOG" id="ENOG5030SK3">
    <property type="taxonomic scope" value="Bacteria"/>
</dbReference>
<gene>
    <name evidence="2" type="ORF">CCYN2B_40105</name>
</gene>
<organism evidence="2 3">
    <name type="scientific">Capnocytophaga cynodegmi</name>
    <dbReference type="NCBI Taxonomy" id="28189"/>
    <lineage>
        <taxon>Bacteria</taxon>
        <taxon>Pseudomonadati</taxon>
        <taxon>Bacteroidota</taxon>
        <taxon>Flavobacteriia</taxon>
        <taxon>Flavobacteriales</taxon>
        <taxon>Flavobacteriaceae</taxon>
        <taxon>Capnocytophaga</taxon>
    </lineage>
</organism>
<dbReference type="Proteomes" id="UP000038055">
    <property type="component" value="Unassembled WGS sequence"/>
</dbReference>
<accession>A0A0B7HDU8</accession>
<sequence>MPELEKIFEGSSIQANLIRLALEQIGIEPIIKDRTESGRLAGFASEIPMQVEMYVFESQYDDAIEVLKNLSLEG</sequence>
<dbReference type="AlphaFoldDB" id="A0A0B7HDU8"/>
<reference evidence="3" key="1">
    <citation type="submission" date="2015-01" db="EMBL/GenBank/DDBJ databases">
        <authorList>
            <person name="MANFREDI Pablo"/>
        </authorList>
    </citation>
    <scope>NUCLEOTIDE SEQUENCE [LARGE SCALE GENOMIC DNA]</scope>
    <source>
        <strain evidence="3">Ccyn2B</strain>
    </source>
</reference>
<dbReference type="STRING" id="28189.CCYN74_40179"/>
<evidence type="ECO:0000313" key="3">
    <source>
        <dbReference type="Proteomes" id="UP000038055"/>
    </source>
</evidence>
<protein>
    <recommendedName>
        <fullName evidence="1">DUF2007 domain-containing protein</fullName>
    </recommendedName>
</protein>
<keyword evidence="3" id="KW-1185">Reference proteome</keyword>
<evidence type="ECO:0000259" key="1">
    <source>
        <dbReference type="Pfam" id="PF09413"/>
    </source>
</evidence>